<evidence type="ECO:0008006" key="4">
    <source>
        <dbReference type="Google" id="ProtNLM"/>
    </source>
</evidence>
<evidence type="ECO:0000256" key="1">
    <source>
        <dbReference type="SAM" id="SignalP"/>
    </source>
</evidence>
<dbReference type="Proteomes" id="UP000245412">
    <property type="component" value="Unassembled WGS sequence"/>
</dbReference>
<evidence type="ECO:0000313" key="3">
    <source>
        <dbReference type="Proteomes" id="UP000245412"/>
    </source>
</evidence>
<protein>
    <recommendedName>
        <fullName evidence="4">DUF5105 domain-containing protein</fullName>
    </recommendedName>
</protein>
<dbReference type="RefSeq" id="WP_109625335.1">
    <property type="nucleotide sequence ID" value="NZ_JANKBI010000002.1"/>
</dbReference>
<name>A0AB73T6T4_9FIRM</name>
<reference evidence="2 3" key="1">
    <citation type="submission" date="2018-05" db="EMBL/GenBank/DDBJ databases">
        <authorList>
            <person name="Goeker M."/>
            <person name="Huntemann M."/>
            <person name="Clum A."/>
            <person name="Pillay M."/>
            <person name="Palaniappan K."/>
            <person name="Varghese N."/>
            <person name="Mikhailova N."/>
            <person name="Stamatis D."/>
            <person name="Reddy T."/>
            <person name="Daum C."/>
            <person name="Shapiro N."/>
            <person name="Ivanova N."/>
            <person name="Kyrpides N."/>
            <person name="Woyke T."/>
        </authorList>
    </citation>
    <scope>NUCLEOTIDE SEQUENCE [LARGE SCALE GENOMIC DNA]</scope>
    <source>
        <strain evidence="2 3">DSM 26524</strain>
    </source>
</reference>
<comment type="caution">
    <text evidence="2">The sequence shown here is derived from an EMBL/GenBank/DDBJ whole genome shotgun (WGS) entry which is preliminary data.</text>
</comment>
<dbReference type="AlphaFoldDB" id="A0AB73T6T4"/>
<keyword evidence="1" id="KW-0732">Signal</keyword>
<accession>A0AB73T6T4</accession>
<keyword evidence="3" id="KW-1185">Reference proteome</keyword>
<evidence type="ECO:0000313" key="2">
    <source>
        <dbReference type="EMBL" id="PWJ77221.1"/>
    </source>
</evidence>
<proteinExistence type="predicted"/>
<gene>
    <name evidence="2" type="ORF">C7383_10362</name>
</gene>
<organism evidence="2 3">
    <name type="scientific">Murimonas intestini</name>
    <dbReference type="NCBI Taxonomy" id="1337051"/>
    <lineage>
        <taxon>Bacteria</taxon>
        <taxon>Bacillati</taxon>
        <taxon>Bacillota</taxon>
        <taxon>Clostridia</taxon>
        <taxon>Lachnospirales</taxon>
        <taxon>Lachnospiraceae</taxon>
        <taxon>Murimonas</taxon>
    </lineage>
</organism>
<feature type="signal peptide" evidence="1">
    <location>
        <begin position="1"/>
        <end position="23"/>
    </location>
</feature>
<sequence length="366" mass="40677">MKSTTFIKRFLLFFLIVFSAVCAAGCRKNSPERAVKAELDLIQELDEDTIKAFVSYKDMMQSPTSTTDVGAETAEAVKLFFKNFRYEITSTTATQKTATVNTEITNLDTKAVAKDVCKKIIANSLASNITSDTPISLNDYFQLLGDTLKENEYELVTWPVSFDLVKEEDVWEIQTSDELEDELVGGFIKAVNDPYLLTPEEVFSITCDYFKGMNAEEWLVYLGMDDIFTTGVENYHEIDLAFAEQIHSCFNYQIDSSATEGDSARITASITSMDGNSVMNDYAGKLMDYASTTESVRASDAEIANKNASFLLEALKNNKATVCTSVTIPMSNNGTSWEVQITDELISSLLGNFSIATETFQKNTIE</sequence>
<dbReference type="EMBL" id="QGGY01000003">
    <property type="protein sequence ID" value="PWJ77221.1"/>
    <property type="molecule type" value="Genomic_DNA"/>
</dbReference>
<feature type="chain" id="PRO_5044506076" description="DUF5105 domain-containing protein" evidence="1">
    <location>
        <begin position="24"/>
        <end position="366"/>
    </location>
</feature>